<feature type="compositionally biased region" description="Polar residues" evidence="5">
    <location>
        <begin position="169"/>
        <end position="183"/>
    </location>
</feature>
<feature type="compositionally biased region" description="Acidic residues" evidence="5">
    <location>
        <begin position="141"/>
        <end position="158"/>
    </location>
</feature>
<evidence type="ECO:0000256" key="2">
    <source>
        <dbReference type="ARBA" id="ARBA00006524"/>
    </source>
</evidence>
<dbReference type="VEuPathDB" id="VectorBase:AALC636_019367"/>
<dbReference type="EMBL" id="GAPW01004518">
    <property type="protein sequence ID" value="JAC09080.1"/>
    <property type="molecule type" value="mRNA"/>
</dbReference>
<keyword evidence="4" id="KW-0698">rRNA processing</keyword>
<dbReference type="PANTHER" id="PTHR21250">
    <property type="entry name" value="PRE-RRNA-PROCESSING PROTEIN TSR2 HOMOLOG"/>
    <property type="match status" value="1"/>
</dbReference>
<evidence type="ECO:0000256" key="5">
    <source>
        <dbReference type="SAM" id="MobiDB-lite"/>
    </source>
</evidence>
<comment type="function">
    <text evidence="1">May be involved in 20S pre-rRNA processing.</text>
</comment>
<dbReference type="VEuPathDB" id="VectorBase:AALF009537"/>
<organism evidence="6">
    <name type="scientific">Aedes albopictus</name>
    <name type="common">Asian tiger mosquito</name>
    <name type="synonym">Stegomyia albopicta</name>
    <dbReference type="NCBI Taxonomy" id="7160"/>
    <lineage>
        <taxon>Eukaryota</taxon>
        <taxon>Metazoa</taxon>
        <taxon>Ecdysozoa</taxon>
        <taxon>Arthropoda</taxon>
        <taxon>Hexapoda</taxon>
        <taxon>Insecta</taxon>
        <taxon>Pterygota</taxon>
        <taxon>Neoptera</taxon>
        <taxon>Endopterygota</taxon>
        <taxon>Diptera</taxon>
        <taxon>Nematocera</taxon>
        <taxon>Culicoidea</taxon>
        <taxon>Culicidae</taxon>
        <taxon>Culicinae</taxon>
        <taxon>Aedini</taxon>
        <taxon>Aedes</taxon>
        <taxon>Stegomyia</taxon>
    </lineage>
</organism>
<evidence type="ECO:0000256" key="3">
    <source>
        <dbReference type="ARBA" id="ARBA00017551"/>
    </source>
</evidence>
<proteinExistence type="evidence at transcript level"/>
<dbReference type="GO" id="GO:0006364">
    <property type="term" value="P:rRNA processing"/>
    <property type="evidence" value="ECO:0007669"/>
    <property type="project" value="UniProtKB-KW"/>
</dbReference>
<dbReference type="InterPro" id="IPR019398">
    <property type="entry name" value="Pre-rRNA_process_TSR2"/>
</dbReference>
<sequence length="202" mass="23031">MASSSQIPLAQLQPVFKEIVENIFNRWTALRLAVEHGMGGPLGLNTAIEIINYITCYCTENKRVDAYDLREVMEEIMDQEFETICEDESVKEISELLIKYLNLLRDNKEEQVRLELARMGPCEIWIKSGNRIKMQAMDDSSGTDDDNDDDDMDQDMDMEPTAAPAATRSAMNPTPSTQGSTTEFLEEDVDPGWTQVRGRRRR</sequence>
<evidence type="ECO:0000256" key="4">
    <source>
        <dbReference type="ARBA" id="ARBA00022552"/>
    </source>
</evidence>
<evidence type="ECO:0000313" key="6">
    <source>
        <dbReference type="EMBL" id="JAC09080.1"/>
    </source>
</evidence>
<dbReference type="Pfam" id="PF10273">
    <property type="entry name" value="WGG"/>
    <property type="match status" value="1"/>
</dbReference>
<accession>A0A023EJF3</accession>
<reference evidence="6" key="1">
    <citation type="journal article" date="2014" name="PLoS Negl. Trop. Dis.">
        <title>Identification and characterization of seminal fluid proteins in the Asian tiger mosquito, Aedes albopictus.</title>
        <authorList>
            <person name="Boes K.E."/>
            <person name="Ribeiro J.M."/>
            <person name="Wong A."/>
            <person name="Harrington L.C."/>
            <person name="Wolfner M.F."/>
            <person name="Sirot L.K."/>
        </authorList>
    </citation>
    <scope>NUCLEOTIDE SEQUENCE</scope>
    <source>
        <tissue evidence="6">Reproductive organs</tissue>
    </source>
</reference>
<name>A0A023EJF3_AEDAL</name>
<dbReference type="AlphaFoldDB" id="A0A023EJF3"/>
<evidence type="ECO:0000256" key="1">
    <source>
        <dbReference type="ARBA" id="ARBA00002210"/>
    </source>
</evidence>
<dbReference type="VEuPathDB" id="VectorBase:AALFPA_054859"/>
<protein>
    <recommendedName>
        <fullName evidence="3">Pre-rRNA-processing protein TSR2 homolog</fullName>
    </recommendedName>
</protein>
<comment type="similarity">
    <text evidence="2">Belongs to the TSR2 family.</text>
</comment>
<feature type="region of interest" description="Disordered" evidence="5">
    <location>
        <begin position="135"/>
        <end position="202"/>
    </location>
</feature>